<comment type="caution">
    <text evidence="1">The sequence shown here is derived from an EMBL/GenBank/DDBJ whole genome shotgun (WGS) entry which is preliminary data.</text>
</comment>
<protein>
    <submittedName>
        <fullName evidence="1">Uncharacterized protein</fullName>
    </submittedName>
</protein>
<keyword evidence="2" id="KW-1185">Reference proteome</keyword>
<evidence type="ECO:0000313" key="2">
    <source>
        <dbReference type="Proteomes" id="UP000257109"/>
    </source>
</evidence>
<accession>A0A371H0N7</accession>
<sequence length="70" mass="8169">MTPIWEYLKNGSISKDKIEAAKVKRRASRYLIEVERNLWFPFKRTHDGILGAEGKILLANYEEKVQTICT</sequence>
<reference evidence="1" key="1">
    <citation type="submission" date="2018-05" db="EMBL/GenBank/DDBJ databases">
        <title>Draft genome of Mucuna pruriens seed.</title>
        <authorList>
            <person name="Nnadi N.E."/>
            <person name="Vos R."/>
            <person name="Hasami M.H."/>
            <person name="Devisetty U.K."/>
            <person name="Aguiy J.C."/>
        </authorList>
    </citation>
    <scope>NUCLEOTIDE SEQUENCE [LARGE SCALE GENOMIC DNA]</scope>
    <source>
        <strain evidence="1">JCA_2017</strain>
    </source>
</reference>
<organism evidence="1 2">
    <name type="scientific">Mucuna pruriens</name>
    <name type="common">Velvet bean</name>
    <name type="synonym">Dolichos pruriens</name>
    <dbReference type="NCBI Taxonomy" id="157652"/>
    <lineage>
        <taxon>Eukaryota</taxon>
        <taxon>Viridiplantae</taxon>
        <taxon>Streptophyta</taxon>
        <taxon>Embryophyta</taxon>
        <taxon>Tracheophyta</taxon>
        <taxon>Spermatophyta</taxon>
        <taxon>Magnoliopsida</taxon>
        <taxon>eudicotyledons</taxon>
        <taxon>Gunneridae</taxon>
        <taxon>Pentapetalae</taxon>
        <taxon>rosids</taxon>
        <taxon>fabids</taxon>
        <taxon>Fabales</taxon>
        <taxon>Fabaceae</taxon>
        <taxon>Papilionoideae</taxon>
        <taxon>50 kb inversion clade</taxon>
        <taxon>NPAAA clade</taxon>
        <taxon>indigoferoid/millettioid clade</taxon>
        <taxon>Phaseoleae</taxon>
        <taxon>Mucuna</taxon>
    </lineage>
</organism>
<proteinExistence type="predicted"/>
<feature type="non-terminal residue" evidence="1">
    <location>
        <position position="1"/>
    </location>
</feature>
<dbReference type="Proteomes" id="UP000257109">
    <property type="component" value="Unassembled WGS sequence"/>
</dbReference>
<gene>
    <name evidence="1" type="ORF">CR513_21048</name>
</gene>
<name>A0A371H0N7_MUCPR</name>
<dbReference type="EMBL" id="QJKJ01003912">
    <property type="protein sequence ID" value="RDX96329.1"/>
    <property type="molecule type" value="Genomic_DNA"/>
</dbReference>
<evidence type="ECO:0000313" key="1">
    <source>
        <dbReference type="EMBL" id="RDX96329.1"/>
    </source>
</evidence>
<dbReference type="AlphaFoldDB" id="A0A371H0N7"/>